<dbReference type="GO" id="GO:0008170">
    <property type="term" value="F:N-methyltransferase activity"/>
    <property type="evidence" value="ECO:0007669"/>
    <property type="project" value="InterPro"/>
</dbReference>
<proteinExistence type="inferred from homology"/>
<dbReference type="Gene3D" id="3.40.50.150">
    <property type="entry name" value="Vaccinia Virus protein VP39"/>
    <property type="match status" value="1"/>
</dbReference>
<dbReference type="PRINTS" id="PR00508">
    <property type="entry name" value="S21N4MTFRASE"/>
</dbReference>
<organism evidence="9 10">
    <name type="scientific">Mongoliitalea lutea</name>
    <dbReference type="NCBI Taxonomy" id="849756"/>
    <lineage>
        <taxon>Bacteria</taxon>
        <taxon>Pseudomonadati</taxon>
        <taxon>Bacteroidota</taxon>
        <taxon>Cytophagia</taxon>
        <taxon>Cytophagales</taxon>
        <taxon>Cyclobacteriaceae</taxon>
        <taxon>Mongoliitalea</taxon>
    </lineage>
</organism>
<sequence>MSKQNSNPQKLELTWIGKGEEPKLEPRILIENPEYSYGDPRTENMLIHGDNLLALKALEQEYAGKVKCVYIDPPYNTGNAFEQYDDGVEHSLWLSLICSRLKILYSLLSTSGSIWITLDDNELHYCKVLCDEIFGRKNFVANIVWQKRIQPDMRATLGAGHDHILVYAKDYSSFRSELNLLPPSDAQVNRYTNQDNDPNGPWVSADFMAKGYRPNQMYEIVSPSGKKFKPRPGSCWRNVESVFNQLNSEGKIWFGKNGDSVPRKKTYLNELQGIASWTWWPNNEVGHNQEAKKEINKLFGAENAFETPKPERLVNRIIHLSTKPNDIVLDSFLGSGTTAAVAHKMGRKWIGVELGEHAVTHCYPRLKQVVDGEQGGISKAVDWKGGGGFKFYTLAPSLLNQDKFGNWVINKEYNPDMLAAAMAKQEGFRYEPDPYTYWKQGVSSEKDFMFTTTQYITVEMLDRIHDEMQPDENLLICCKIFAPECEGRHANISVKKIPTVLLGKCEFGKDDYSFKIVNLPKEEGEEEEFLDPMEEITSKPTTSKSKPSDQPSLFD</sequence>
<evidence type="ECO:0000313" key="9">
    <source>
        <dbReference type="EMBL" id="GHB52895.1"/>
    </source>
</evidence>
<protein>
    <recommendedName>
        <fullName evidence="2">site-specific DNA-methyltransferase (adenine-specific)</fullName>
        <ecNumber evidence="2">2.1.1.72</ecNumber>
    </recommendedName>
</protein>
<gene>
    <name evidence="9" type="ORF">GCM10008106_36850</name>
</gene>
<dbReference type="InterPro" id="IPR001091">
    <property type="entry name" value="RM_Methyltransferase"/>
</dbReference>
<dbReference type="GO" id="GO:0032259">
    <property type="term" value="P:methylation"/>
    <property type="evidence" value="ECO:0007669"/>
    <property type="project" value="UniProtKB-KW"/>
</dbReference>
<comment type="similarity">
    <text evidence="1">Belongs to the N(4)/N(6)-methyltransferase family.</text>
</comment>
<dbReference type="EC" id="2.1.1.72" evidence="2"/>
<dbReference type="Proteomes" id="UP000642809">
    <property type="component" value="Unassembled WGS sequence"/>
</dbReference>
<dbReference type="PROSITE" id="PS00092">
    <property type="entry name" value="N6_MTASE"/>
    <property type="match status" value="1"/>
</dbReference>
<evidence type="ECO:0000256" key="5">
    <source>
        <dbReference type="ARBA" id="ARBA00022691"/>
    </source>
</evidence>
<keyword evidence="5" id="KW-0949">S-adenosyl-L-methionine</keyword>
<dbReference type="GO" id="GO:0003677">
    <property type="term" value="F:DNA binding"/>
    <property type="evidence" value="ECO:0007669"/>
    <property type="project" value="InterPro"/>
</dbReference>
<feature type="compositionally biased region" description="Acidic residues" evidence="7">
    <location>
        <begin position="523"/>
        <end position="534"/>
    </location>
</feature>
<dbReference type="InterPro" id="IPR029063">
    <property type="entry name" value="SAM-dependent_MTases_sf"/>
</dbReference>
<reference evidence="9" key="2">
    <citation type="submission" date="2020-09" db="EMBL/GenBank/DDBJ databases">
        <authorList>
            <person name="Sun Q."/>
            <person name="Kim S."/>
        </authorList>
    </citation>
    <scope>NUCLEOTIDE SEQUENCE</scope>
    <source>
        <strain evidence="9">KCTC 23224</strain>
    </source>
</reference>
<dbReference type="InterPro" id="IPR002052">
    <property type="entry name" value="DNA_methylase_N6_adenine_CS"/>
</dbReference>
<keyword evidence="3" id="KW-0489">Methyltransferase</keyword>
<keyword evidence="10" id="KW-1185">Reference proteome</keyword>
<dbReference type="SUPFAM" id="SSF53335">
    <property type="entry name" value="S-adenosyl-L-methionine-dependent methyltransferases"/>
    <property type="match status" value="1"/>
</dbReference>
<evidence type="ECO:0000256" key="3">
    <source>
        <dbReference type="ARBA" id="ARBA00022603"/>
    </source>
</evidence>
<comment type="catalytic activity">
    <reaction evidence="6">
        <text>a 2'-deoxyadenosine in DNA + S-adenosyl-L-methionine = an N(6)-methyl-2'-deoxyadenosine in DNA + S-adenosyl-L-homocysteine + H(+)</text>
        <dbReference type="Rhea" id="RHEA:15197"/>
        <dbReference type="Rhea" id="RHEA-COMP:12418"/>
        <dbReference type="Rhea" id="RHEA-COMP:12419"/>
        <dbReference type="ChEBI" id="CHEBI:15378"/>
        <dbReference type="ChEBI" id="CHEBI:57856"/>
        <dbReference type="ChEBI" id="CHEBI:59789"/>
        <dbReference type="ChEBI" id="CHEBI:90615"/>
        <dbReference type="ChEBI" id="CHEBI:90616"/>
        <dbReference type="EC" id="2.1.1.72"/>
    </reaction>
</comment>
<dbReference type="EMBL" id="BMYF01000032">
    <property type="protein sequence ID" value="GHB52895.1"/>
    <property type="molecule type" value="Genomic_DNA"/>
</dbReference>
<dbReference type="AlphaFoldDB" id="A0A8J3D3V3"/>
<accession>A0A8J3D3V3</accession>
<feature type="domain" description="DNA methylase N-4/N-6" evidence="8">
    <location>
        <begin position="66"/>
        <end position="360"/>
    </location>
</feature>
<dbReference type="GO" id="GO:0009007">
    <property type="term" value="F:site-specific DNA-methyltransferase (adenine-specific) activity"/>
    <property type="evidence" value="ECO:0007669"/>
    <property type="project" value="UniProtKB-EC"/>
</dbReference>
<evidence type="ECO:0000256" key="7">
    <source>
        <dbReference type="SAM" id="MobiDB-lite"/>
    </source>
</evidence>
<feature type="region of interest" description="Disordered" evidence="7">
    <location>
        <begin position="523"/>
        <end position="555"/>
    </location>
</feature>
<dbReference type="InterPro" id="IPR002295">
    <property type="entry name" value="N4/N6-MTase_EcoPI_Mod-like"/>
</dbReference>
<dbReference type="Pfam" id="PF01555">
    <property type="entry name" value="N6_N4_Mtase"/>
    <property type="match status" value="1"/>
</dbReference>
<evidence type="ECO:0000256" key="2">
    <source>
        <dbReference type="ARBA" id="ARBA00011900"/>
    </source>
</evidence>
<evidence type="ECO:0000313" key="10">
    <source>
        <dbReference type="Proteomes" id="UP000642809"/>
    </source>
</evidence>
<comment type="caution">
    <text evidence="9">The sequence shown here is derived from an EMBL/GenBank/DDBJ whole genome shotgun (WGS) entry which is preliminary data.</text>
</comment>
<evidence type="ECO:0000256" key="6">
    <source>
        <dbReference type="ARBA" id="ARBA00047942"/>
    </source>
</evidence>
<keyword evidence="4" id="KW-0808">Transferase</keyword>
<reference evidence="9" key="1">
    <citation type="journal article" date="2014" name="Int. J. Syst. Evol. Microbiol.">
        <title>Complete genome sequence of Corynebacterium casei LMG S-19264T (=DSM 44701T), isolated from a smear-ripened cheese.</title>
        <authorList>
            <consortium name="US DOE Joint Genome Institute (JGI-PGF)"/>
            <person name="Walter F."/>
            <person name="Albersmeier A."/>
            <person name="Kalinowski J."/>
            <person name="Ruckert C."/>
        </authorList>
    </citation>
    <scope>NUCLEOTIDE SEQUENCE</scope>
    <source>
        <strain evidence="9">KCTC 23224</strain>
    </source>
</reference>
<dbReference type="InterPro" id="IPR002941">
    <property type="entry name" value="DNA_methylase_N4/N6"/>
</dbReference>
<evidence type="ECO:0000256" key="1">
    <source>
        <dbReference type="ARBA" id="ARBA00006594"/>
    </source>
</evidence>
<feature type="compositionally biased region" description="Low complexity" evidence="7">
    <location>
        <begin position="538"/>
        <end position="555"/>
    </location>
</feature>
<name>A0A8J3D3V3_9BACT</name>
<dbReference type="RefSeq" id="WP_189586490.1">
    <property type="nucleotide sequence ID" value="NZ_BMYF01000032.1"/>
</dbReference>
<evidence type="ECO:0000259" key="8">
    <source>
        <dbReference type="Pfam" id="PF01555"/>
    </source>
</evidence>
<evidence type="ECO:0000256" key="4">
    <source>
        <dbReference type="ARBA" id="ARBA00022679"/>
    </source>
</evidence>
<dbReference type="PIRSF" id="PIRSF015855">
    <property type="entry name" value="TypeIII_Mtase_mKpnI"/>
    <property type="match status" value="1"/>
</dbReference>